<sequence length="148" mass="15462">MKVSVPALLMLVVLVHEVVCRRNGSGSNGSKSSGSNSDGSKSSGRGSNGSKSNGNKSSGNKSNGSGSTGKKSNDKSTEVTGKVSTDGKNVKVEGSVKHDTGNGVKVDVGGHADTQGNVGVSTEVKVTFKRRRRRSFEQERYFTQCTHQ</sequence>
<reference evidence="3" key="2">
    <citation type="submission" date="2020-11" db="EMBL/GenBank/DDBJ databases">
        <authorList>
            <person name="McCartney M.A."/>
            <person name="Auch B."/>
            <person name="Kono T."/>
            <person name="Mallez S."/>
            <person name="Becker A."/>
            <person name="Gohl D.M."/>
            <person name="Silverstein K.A.T."/>
            <person name="Koren S."/>
            <person name="Bechman K.B."/>
            <person name="Herman A."/>
            <person name="Abrahante J.E."/>
            <person name="Garbe J."/>
        </authorList>
    </citation>
    <scope>NUCLEOTIDE SEQUENCE</scope>
    <source>
        <strain evidence="3">Duluth1</strain>
        <tissue evidence="3">Whole animal</tissue>
    </source>
</reference>
<comment type="caution">
    <text evidence="3">The sequence shown here is derived from an EMBL/GenBank/DDBJ whole genome shotgun (WGS) entry which is preliminary data.</text>
</comment>
<proteinExistence type="predicted"/>
<feature type="compositionally biased region" description="Basic and acidic residues" evidence="1">
    <location>
        <begin position="88"/>
        <end position="100"/>
    </location>
</feature>
<evidence type="ECO:0000313" key="3">
    <source>
        <dbReference type="EMBL" id="KAH3856808.1"/>
    </source>
</evidence>
<name>A0A9D4LE26_DREPO</name>
<evidence type="ECO:0000313" key="4">
    <source>
        <dbReference type="Proteomes" id="UP000828390"/>
    </source>
</evidence>
<feature type="region of interest" description="Disordered" evidence="1">
    <location>
        <begin position="22"/>
        <end position="117"/>
    </location>
</feature>
<evidence type="ECO:0000256" key="1">
    <source>
        <dbReference type="SAM" id="MobiDB-lite"/>
    </source>
</evidence>
<dbReference type="AlphaFoldDB" id="A0A9D4LE26"/>
<reference evidence="3" key="1">
    <citation type="journal article" date="2019" name="bioRxiv">
        <title>The Genome of the Zebra Mussel, Dreissena polymorpha: A Resource for Invasive Species Research.</title>
        <authorList>
            <person name="McCartney M.A."/>
            <person name="Auch B."/>
            <person name="Kono T."/>
            <person name="Mallez S."/>
            <person name="Zhang Y."/>
            <person name="Obille A."/>
            <person name="Becker A."/>
            <person name="Abrahante J.E."/>
            <person name="Garbe J."/>
            <person name="Badalamenti J.P."/>
            <person name="Herman A."/>
            <person name="Mangelson H."/>
            <person name="Liachko I."/>
            <person name="Sullivan S."/>
            <person name="Sone E.D."/>
            <person name="Koren S."/>
            <person name="Silverstein K.A.T."/>
            <person name="Beckman K.B."/>
            <person name="Gohl D.M."/>
        </authorList>
    </citation>
    <scope>NUCLEOTIDE SEQUENCE</scope>
    <source>
        <strain evidence="3">Duluth1</strain>
        <tissue evidence="3">Whole animal</tissue>
    </source>
</reference>
<evidence type="ECO:0000256" key="2">
    <source>
        <dbReference type="SAM" id="SignalP"/>
    </source>
</evidence>
<dbReference type="EMBL" id="JAIWYP010000003">
    <property type="protein sequence ID" value="KAH3856808.1"/>
    <property type="molecule type" value="Genomic_DNA"/>
</dbReference>
<gene>
    <name evidence="3" type="ORF">DPMN_099403</name>
</gene>
<protein>
    <submittedName>
        <fullName evidence="3">Uncharacterized protein</fullName>
    </submittedName>
</protein>
<keyword evidence="2" id="KW-0732">Signal</keyword>
<feature type="compositionally biased region" description="Low complexity" evidence="1">
    <location>
        <begin position="22"/>
        <end position="70"/>
    </location>
</feature>
<feature type="chain" id="PRO_5039349934" evidence="2">
    <location>
        <begin position="21"/>
        <end position="148"/>
    </location>
</feature>
<keyword evidence="4" id="KW-1185">Reference proteome</keyword>
<dbReference type="Proteomes" id="UP000828390">
    <property type="component" value="Unassembled WGS sequence"/>
</dbReference>
<feature type="signal peptide" evidence="2">
    <location>
        <begin position="1"/>
        <end position="20"/>
    </location>
</feature>
<organism evidence="3 4">
    <name type="scientific">Dreissena polymorpha</name>
    <name type="common">Zebra mussel</name>
    <name type="synonym">Mytilus polymorpha</name>
    <dbReference type="NCBI Taxonomy" id="45954"/>
    <lineage>
        <taxon>Eukaryota</taxon>
        <taxon>Metazoa</taxon>
        <taxon>Spiralia</taxon>
        <taxon>Lophotrochozoa</taxon>
        <taxon>Mollusca</taxon>
        <taxon>Bivalvia</taxon>
        <taxon>Autobranchia</taxon>
        <taxon>Heteroconchia</taxon>
        <taxon>Euheterodonta</taxon>
        <taxon>Imparidentia</taxon>
        <taxon>Neoheterodontei</taxon>
        <taxon>Myida</taxon>
        <taxon>Dreissenoidea</taxon>
        <taxon>Dreissenidae</taxon>
        <taxon>Dreissena</taxon>
    </lineage>
</organism>
<feature type="compositionally biased region" description="Polar residues" evidence="1">
    <location>
        <begin position="78"/>
        <end position="87"/>
    </location>
</feature>
<accession>A0A9D4LE26</accession>